<proteinExistence type="predicted"/>
<name>A0AAN2BYQ1_9PROT</name>
<evidence type="ECO:0000313" key="1">
    <source>
        <dbReference type="EMBL" id="BCK87293.1"/>
    </source>
</evidence>
<dbReference type="EMBL" id="AP023423">
    <property type="protein sequence ID" value="BCK87293.1"/>
    <property type="molecule type" value="Genomic_DNA"/>
</dbReference>
<protein>
    <submittedName>
        <fullName evidence="1">Uncharacterized protein</fullName>
    </submittedName>
</protein>
<sequence length="50" mass="5490">MPLIPGISGAYGKTGHVNAKQEHRLLQKARRLDDLAKISRNVIDDFSSGD</sequence>
<organism evidence="1 2">
    <name type="scientific">Sideroxyarcus emersonii</name>
    <dbReference type="NCBI Taxonomy" id="2764705"/>
    <lineage>
        <taxon>Bacteria</taxon>
        <taxon>Pseudomonadati</taxon>
        <taxon>Pseudomonadota</taxon>
        <taxon>Betaproteobacteria</taxon>
        <taxon>Nitrosomonadales</taxon>
        <taxon>Gallionellaceae</taxon>
        <taxon>Sideroxyarcus</taxon>
    </lineage>
</organism>
<reference evidence="1 2" key="1">
    <citation type="journal article" date="2022" name="Int. J. Syst. Evol. Microbiol.">
        <title>&lt;i&gt;Sideroxyarcus emersonii&lt;/i&gt; gen. nov. sp. nov., a neutrophilic, microaerobic iron- and thiosulfate-oxidizing bacterium isolated from iron-rich wetland sediment.</title>
        <authorList>
            <person name="Kato S."/>
            <person name="Itoh T."/>
            <person name="Iino T."/>
            <person name="Ohkuma M."/>
        </authorList>
    </citation>
    <scope>NUCLEOTIDE SEQUENCE [LARGE SCALE GENOMIC DNA]</scope>
    <source>
        <strain evidence="1 2">MIZ01</strain>
    </source>
</reference>
<dbReference type="AlphaFoldDB" id="A0AAN2BYQ1"/>
<keyword evidence="2" id="KW-1185">Reference proteome</keyword>
<dbReference type="Proteomes" id="UP001320326">
    <property type="component" value="Chromosome"/>
</dbReference>
<gene>
    <name evidence="1" type="ORF">MIZ01_1065</name>
</gene>
<dbReference type="KEGG" id="seme:MIZ01_1065"/>
<evidence type="ECO:0000313" key="2">
    <source>
        <dbReference type="Proteomes" id="UP001320326"/>
    </source>
</evidence>
<accession>A0AAN2BYQ1</accession>